<dbReference type="EMBL" id="JPXF01000136">
    <property type="protein sequence ID" value="KGJ71770.1"/>
    <property type="molecule type" value="Genomic_DNA"/>
</dbReference>
<protein>
    <submittedName>
        <fullName evidence="1">Uncharacterized protein</fullName>
    </submittedName>
</protein>
<evidence type="ECO:0000313" key="2">
    <source>
        <dbReference type="Proteomes" id="UP000029864"/>
    </source>
</evidence>
<name>A0A099J0S4_9MICO</name>
<organism evidence="1 2">
    <name type="scientific">Cryobacterium roopkundense</name>
    <dbReference type="NCBI Taxonomy" id="1001240"/>
    <lineage>
        <taxon>Bacteria</taxon>
        <taxon>Bacillati</taxon>
        <taxon>Actinomycetota</taxon>
        <taxon>Actinomycetes</taxon>
        <taxon>Micrococcales</taxon>
        <taxon>Microbacteriaceae</taxon>
        <taxon>Cryobacterium</taxon>
    </lineage>
</organism>
<keyword evidence="2" id="KW-1185">Reference proteome</keyword>
<comment type="caution">
    <text evidence="1">The sequence shown here is derived from an EMBL/GenBank/DDBJ whole genome shotgun (WGS) entry which is preliminary data.</text>
</comment>
<gene>
    <name evidence="1" type="ORF">GY21_19970</name>
</gene>
<accession>A0A099J0S4</accession>
<dbReference type="AlphaFoldDB" id="A0A099J0S4"/>
<evidence type="ECO:0000313" key="1">
    <source>
        <dbReference type="EMBL" id="KGJ71770.1"/>
    </source>
</evidence>
<sequence length="60" mass="6664">MRIIITPVLRSDLPYVSSADNEDHAVLPGQTVEGDCQLSRQRVIVRVVIREGHYSDSSAL</sequence>
<reference evidence="1 2" key="1">
    <citation type="submission" date="2014-08" db="EMBL/GenBank/DDBJ databases">
        <authorList>
            <person name="Sisinthy S."/>
        </authorList>
    </citation>
    <scope>NUCLEOTIDE SEQUENCE [LARGE SCALE GENOMIC DNA]</scope>
    <source>
        <strain evidence="1 2">RuG17</strain>
    </source>
</reference>
<dbReference type="Proteomes" id="UP000029864">
    <property type="component" value="Unassembled WGS sequence"/>
</dbReference>
<proteinExistence type="predicted"/>